<evidence type="ECO:0000313" key="8">
    <source>
        <dbReference type="EMBL" id="KAE8356827.1"/>
    </source>
</evidence>
<keyword evidence="9" id="KW-1185">Reference proteome</keyword>
<dbReference type="EMBL" id="ML739034">
    <property type="protein sequence ID" value="KAE8356827.1"/>
    <property type="molecule type" value="Genomic_DNA"/>
</dbReference>
<comment type="similarity">
    <text evidence="2">Belongs to the AIM9 family.</text>
</comment>
<dbReference type="PANTHER" id="PTHR36091">
    <property type="entry name" value="ALTERED INHERITANCE OF MITOCHONDRIA PROTEIN 9, MITOCHONDRIAL"/>
    <property type="match status" value="1"/>
</dbReference>
<dbReference type="GO" id="GO:0016740">
    <property type="term" value="F:transferase activity"/>
    <property type="evidence" value="ECO:0007669"/>
    <property type="project" value="UniProtKB-KW"/>
</dbReference>
<dbReference type="InterPro" id="IPR002575">
    <property type="entry name" value="Aminoglycoside_PTrfase"/>
</dbReference>
<organism evidence="8 9">
    <name type="scientific">Aspergillus coremiiformis</name>
    <dbReference type="NCBI Taxonomy" id="138285"/>
    <lineage>
        <taxon>Eukaryota</taxon>
        <taxon>Fungi</taxon>
        <taxon>Dikarya</taxon>
        <taxon>Ascomycota</taxon>
        <taxon>Pezizomycotina</taxon>
        <taxon>Eurotiomycetes</taxon>
        <taxon>Eurotiomycetidae</taxon>
        <taxon>Eurotiales</taxon>
        <taxon>Aspergillaceae</taxon>
        <taxon>Aspergillus</taxon>
        <taxon>Aspergillus subgen. Circumdati</taxon>
    </lineage>
</organism>
<dbReference type="SUPFAM" id="SSF56112">
    <property type="entry name" value="Protein kinase-like (PK-like)"/>
    <property type="match status" value="1"/>
</dbReference>
<dbReference type="GO" id="GO:0005739">
    <property type="term" value="C:mitochondrion"/>
    <property type="evidence" value="ECO:0007669"/>
    <property type="project" value="UniProtKB-SubCell"/>
</dbReference>
<dbReference type="Gene3D" id="3.90.1200.10">
    <property type="match status" value="1"/>
</dbReference>
<dbReference type="Pfam" id="PF01636">
    <property type="entry name" value="APH"/>
    <property type="match status" value="2"/>
</dbReference>
<evidence type="ECO:0000256" key="2">
    <source>
        <dbReference type="ARBA" id="ARBA00005543"/>
    </source>
</evidence>
<protein>
    <recommendedName>
        <fullName evidence="3">Altered inheritance of mitochondria protein 9, mitochondrial</fullName>
    </recommendedName>
    <alternativeName>
        <fullName evidence="6">Found in mitochondrial proteome protein 29</fullName>
    </alternativeName>
</protein>
<sequence>MFSFIRRNIRLGTVLSLNFRGLKARNSRGSRGMGLVGPRSLSTATESLTDGLLNSVFQYTSGRWLWDEEKQLAARYVKFDVDALCSIAAQSVGSTSCTHATKLTEGNFNKVLLLTMNDGKEVIAKVPNPNAGHPHFTTASEVATMQFVRDSLHIPAPRVFAWCSKASESPVGAEYIIMEKVPGVQLSQLWTEMHQLKKSQIVTQLVQFDQALASNPFSEYGSLYYTDHEARSDSFVVGPTTNRKYYDDGRRALGLDRGPWRSAEEYLVAAAQREKESIVHLGASPRLHGLFKGPGQYQPSTATKHRALDGYIRVSKYLLPKNLATHKPVLWHPDLHTDNIFVDPEEPTRITGVIDWQAAHIAPLFLQVRRPALLDFDGPIPESLKLPVLPENFEALSAEEKLQAKRLNVEQVLYVFYEIELLIQCRDAGNALRLRDTLGSQISGLAGSLFTDGEPIVLGYLMQVVDRWAEIVGQDPEGRPLIPCPISFTAEERSQQREDQVKWEEGVVLMDELLQKIGAYTGWDGFVSHADYETMKRRVLDAEECFLRQMATDDERSLWSKAWPFPVSS</sequence>
<evidence type="ECO:0000313" key="9">
    <source>
        <dbReference type="Proteomes" id="UP000327118"/>
    </source>
</evidence>
<dbReference type="OrthoDB" id="2906425at2759"/>
<dbReference type="Gene3D" id="3.30.200.20">
    <property type="entry name" value="Phosphorylase Kinase, domain 1"/>
    <property type="match status" value="1"/>
</dbReference>
<evidence type="ECO:0000256" key="3">
    <source>
        <dbReference type="ARBA" id="ARBA00016197"/>
    </source>
</evidence>
<keyword evidence="5" id="KW-0496">Mitochondrion</keyword>
<dbReference type="Proteomes" id="UP000327118">
    <property type="component" value="Unassembled WGS sequence"/>
</dbReference>
<dbReference type="AlphaFoldDB" id="A0A5N6ZGM6"/>
<accession>A0A5N6ZGM6</accession>
<evidence type="ECO:0000256" key="1">
    <source>
        <dbReference type="ARBA" id="ARBA00004173"/>
    </source>
</evidence>
<evidence type="ECO:0000256" key="5">
    <source>
        <dbReference type="ARBA" id="ARBA00023128"/>
    </source>
</evidence>
<reference evidence="9" key="1">
    <citation type="submission" date="2019-04" db="EMBL/GenBank/DDBJ databases">
        <title>Friends and foes A comparative genomics studyof 23 Aspergillus species from section Flavi.</title>
        <authorList>
            <consortium name="DOE Joint Genome Institute"/>
            <person name="Kjaerbolling I."/>
            <person name="Vesth T."/>
            <person name="Frisvad J.C."/>
            <person name="Nybo J.L."/>
            <person name="Theobald S."/>
            <person name="Kildgaard S."/>
            <person name="Isbrandt T."/>
            <person name="Kuo A."/>
            <person name="Sato A."/>
            <person name="Lyhne E.K."/>
            <person name="Kogle M.E."/>
            <person name="Wiebenga A."/>
            <person name="Kun R.S."/>
            <person name="Lubbers R.J."/>
            <person name="Makela M.R."/>
            <person name="Barry K."/>
            <person name="Chovatia M."/>
            <person name="Clum A."/>
            <person name="Daum C."/>
            <person name="Haridas S."/>
            <person name="He G."/>
            <person name="LaButti K."/>
            <person name="Lipzen A."/>
            <person name="Mondo S."/>
            <person name="Riley R."/>
            <person name="Salamov A."/>
            <person name="Simmons B.A."/>
            <person name="Magnuson J.K."/>
            <person name="Henrissat B."/>
            <person name="Mortensen U.H."/>
            <person name="Larsen T.O."/>
            <person name="Devries R.P."/>
            <person name="Grigoriev I.V."/>
            <person name="Machida M."/>
            <person name="Baker S.E."/>
            <person name="Andersen M.R."/>
        </authorList>
    </citation>
    <scope>NUCLEOTIDE SEQUENCE [LARGE SCALE GENOMIC DNA]</scope>
    <source>
        <strain evidence="9">CBS 553.77</strain>
    </source>
</reference>
<dbReference type="PANTHER" id="PTHR36091:SF1">
    <property type="entry name" value="ALTERED INHERITANCE OF MITOCHONDRIA PROTEIN 9, MITOCHONDRIAL"/>
    <property type="match status" value="1"/>
</dbReference>
<gene>
    <name evidence="8" type="ORF">BDV28DRAFT_126214</name>
</gene>
<evidence type="ECO:0000256" key="4">
    <source>
        <dbReference type="ARBA" id="ARBA00022946"/>
    </source>
</evidence>
<proteinExistence type="inferred from homology"/>
<comment type="subcellular location">
    <subcellularLocation>
        <location evidence="1">Mitochondrion</location>
    </subcellularLocation>
</comment>
<keyword evidence="4" id="KW-0809">Transit peptide</keyword>
<dbReference type="InterPro" id="IPR051035">
    <property type="entry name" value="Mito_inheritance_9"/>
</dbReference>
<dbReference type="InterPro" id="IPR011009">
    <property type="entry name" value="Kinase-like_dom_sf"/>
</dbReference>
<feature type="domain" description="Aminoglycoside phosphotransferase" evidence="7">
    <location>
        <begin position="101"/>
        <end position="260"/>
    </location>
</feature>
<name>A0A5N6ZGM6_9EURO</name>
<evidence type="ECO:0000256" key="6">
    <source>
        <dbReference type="ARBA" id="ARBA00031849"/>
    </source>
</evidence>
<evidence type="ECO:0000259" key="7">
    <source>
        <dbReference type="Pfam" id="PF01636"/>
    </source>
</evidence>
<keyword evidence="8" id="KW-0808">Transferase</keyword>
<feature type="domain" description="Aminoglycoside phosphotransferase" evidence="7">
    <location>
        <begin position="318"/>
        <end position="364"/>
    </location>
</feature>